<accession>A0A4C1UMS0</accession>
<protein>
    <submittedName>
        <fullName evidence="1">Uncharacterized protein</fullName>
    </submittedName>
</protein>
<dbReference type="EMBL" id="BGZK01000198">
    <property type="protein sequence ID" value="GBP27728.1"/>
    <property type="molecule type" value="Genomic_DNA"/>
</dbReference>
<name>A0A4C1UMS0_EUMVA</name>
<reference evidence="1 2" key="1">
    <citation type="journal article" date="2019" name="Commun. Biol.">
        <title>The bagworm genome reveals a unique fibroin gene that provides high tensile strength.</title>
        <authorList>
            <person name="Kono N."/>
            <person name="Nakamura H."/>
            <person name="Ohtoshi R."/>
            <person name="Tomita M."/>
            <person name="Numata K."/>
            <person name="Arakawa K."/>
        </authorList>
    </citation>
    <scope>NUCLEOTIDE SEQUENCE [LARGE SCALE GENOMIC DNA]</scope>
</reference>
<comment type="caution">
    <text evidence="1">The sequence shown here is derived from an EMBL/GenBank/DDBJ whole genome shotgun (WGS) entry which is preliminary data.</text>
</comment>
<evidence type="ECO:0000313" key="1">
    <source>
        <dbReference type="EMBL" id="GBP27728.1"/>
    </source>
</evidence>
<sequence length="160" mass="17860">MKKKWADERKVKRWTRSEVMEGECGGGVRMPSLFGTAKPFTAARGVLCDFLVPRKLQTEGRGYKLAPAGVVKKCTRKKEHVRKALRALGGGAGAGAGAPTRPPISEYGAPCLYKRSRARDRQSVGDLCACTTRSKRWRRCGAFFTCITSISRFRRWQSKF</sequence>
<organism evidence="1 2">
    <name type="scientific">Eumeta variegata</name>
    <name type="common">Bagworm moth</name>
    <name type="synonym">Eumeta japonica</name>
    <dbReference type="NCBI Taxonomy" id="151549"/>
    <lineage>
        <taxon>Eukaryota</taxon>
        <taxon>Metazoa</taxon>
        <taxon>Ecdysozoa</taxon>
        <taxon>Arthropoda</taxon>
        <taxon>Hexapoda</taxon>
        <taxon>Insecta</taxon>
        <taxon>Pterygota</taxon>
        <taxon>Neoptera</taxon>
        <taxon>Endopterygota</taxon>
        <taxon>Lepidoptera</taxon>
        <taxon>Glossata</taxon>
        <taxon>Ditrysia</taxon>
        <taxon>Tineoidea</taxon>
        <taxon>Psychidae</taxon>
        <taxon>Oiketicinae</taxon>
        <taxon>Eumeta</taxon>
    </lineage>
</organism>
<proteinExistence type="predicted"/>
<keyword evidence="2" id="KW-1185">Reference proteome</keyword>
<dbReference type="Proteomes" id="UP000299102">
    <property type="component" value="Unassembled WGS sequence"/>
</dbReference>
<evidence type="ECO:0000313" key="2">
    <source>
        <dbReference type="Proteomes" id="UP000299102"/>
    </source>
</evidence>
<gene>
    <name evidence="1" type="ORF">EVAR_82777_1</name>
</gene>
<dbReference type="AlphaFoldDB" id="A0A4C1UMS0"/>